<dbReference type="EMBL" id="JABWUV010000011">
    <property type="protein sequence ID" value="KAF6319740.1"/>
    <property type="molecule type" value="Genomic_DNA"/>
</dbReference>
<sequence length="123" mass="12709">MPEDGGGHRAGVSRRLGLLPATEEGKLPTGPGLCSRRGWGPGLRLRRGWGWVTRGNPGFQPALASARGAGKKKKEGLGVAGAEKISLAAAVRPKAWVPGARGKPVLAAKGRKAYCANLRATGH</sequence>
<accession>A0A7J7V3K7</accession>
<organism evidence="2 3">
    <name type="scientific">Myotis myotis</name>
    <name type="common">Greater mouse-eared bat</name>
    <name type="synonym">Vespertilio myotis</name>
    <dbReference type="NCBI Taxonomy" id="51298"/>
    <lineage>
        <taxon>Eukaryota</taxon>
        <taxon>Metazoa</taxon>
        <taxon>Chordata</taxon>
        <taxon>Craniata</taxon>
        <taxon>Vertebrata</taxon>
        <taxon>Euteleostomi</taxon>
        <taxon>Mammalia</taxon>
        <taxon>Eutheria</taxon>
        <taxon>Laurasiatheria</taxon>
        <taxon>Chiroptera</taxon>
        <taxon>Yangochiroptera</taxon>
        <taxon>Vespertilionidae</taxon>
        <taxon>Myotis</taxon>
    </lineage>
</organism>
<evidence type="ECO:0000313" key="3">
    <source>
        <dbReference type="Proteomes" id="UP000527355"/>
    </source>
</evidence>
<proteinExistence type="predicted"/>
<comment type="caution">
    <text evidence="2">The sequence shown here is derived from an EMBL/GenBank/DDBJ whole genome shotgun (WGS) entry which is preliminary data.</text>
</comment>
<keyword evidence="3" id="KW-1185">Reference proteome</keyword>
<dbReference type="Proteomes" id="UP000527355">
    <property type="component" value="Unassembled WGS sequence"/>
</dbReference>
<reference evidence="2 3" key="1">
    <citation type="journal article" date="2020" name="Nature">
        <title>Six reference-quality genomes reveal evolution of bat adaptations.</title>
        <authorList>
            <person name="Jebb D."/>
            <person name="Huang Z."/>
            <person name="Pippel M."/>
            <person name="Hughes G.M."/>
            <person name="Lavrichenko K."/>
            <person name="Devanna P."/>
            <person name="Winkler S."/>
            <person name="Jermiin L.S."/>
            <person name="Skirmuntt E.C."/>
            <person name="Katzourakis A."/>
            <person name="Burkitt-Gray L."/>
            <person name="Ray D.A."/>
            <person name="Sullivan K.A.M."/>
            <person name="Roscito J.G."/>
            <person name="Kirilenko B.M."/>
            <person name="Davalos L.M."/>
            <person name="Corthals A.P."/>
            <person name="Power M.L."/>
            <person name="Jones G."/>
            <person name="Ransome R.D."/>
            <person name="Dechmann D.K.N."/>
            <person name="Locatelli A.G."/>
            <person name="Puechmaille S.J."/>
            <person name="Fedrigo O."/>
            <person name="Jarvis E.D."/>
            <person name="Hiller M."/>
            <person name="Vernes S.C."/>
            <person name="Myers E.W."/>
            <person name="Teeling E.C."/>
        </authorList>
    </citation>
    <scope>NUCLEOTIDE SEQUENCE [LARGE SCALE GENOMIC DNA]</scope>
    <source>
        <strain evidence="2">MMyoMyo1</strain>
        <tissue evidence="2">Flight muscle</tissue>
    </source>
</reference>
<feature type="region of interest" description="Disordered" evidence="1">
    <location>
        <begin position="1"/>
        <end position="38"/>
    </location>
</feature>
<dbReference type="AlphaFoldDB" id="A0A7J7V3K7"/>
<protein>
    <submittedName>
        <fullName evidence="2">Uncharacterized protein</fullName>
    </submittedName>
</protein>
<name>A0A7J7V3K7_MYOMY</name>
<evidence type="ECO:0000313" key="2">
    <source>
        <dbReference type="EMBL" id="KAF6319740.1"/>
    </source>
</evidence>
<gene>
    <name evidence="2" type="ORF">mMyoMyo1_008479</name>
</gene>
<evidence type="ECO:0000256" key="1">
    <source>
        <dbReference type="SAM" id="MobiDB-lite"/>
    </source>
</evidence>